<evidence type="ECO:0000256" key="2">
    <source>
        <dbReference type="ARBA" id="ARBA00022723"/>
    </source>
</evidence>
<dbReference type="InterPro" id="IPR013342">
    <property type="entry name" value="Mandelate_racemase_C"/>
</dbReference>
<dbReference type="Pfam" id="PF02746">
    <property type="entry name" value="MR_MLE_N"/>
    <property type="match status" value="1"/>
</dbReference>
<evidence type="ECO:0000256" key="6">
    <source>
        <dbReference type="NCBIfam" id="TIGR01928"/>
    </source>
</evidence>
<keyword evidence="9" id="KW-1185">Reference proteome</keyword>
<evidence type="ECO:0000256" key="5">
    <source>
        <dbReference type="ARBA" id="ARBA00029491"/>
    </source>
</evidence>
<dbReference type="InterPro" id="IPR029065">
    <property type="entry name" value="Enolase_C-like"/>
</dbReference>
<dbReference type="NCBIfam" id="TIGR01928">
    <property type="entry name" value="menC_lowGC_arch"/>
    <property type="match status" value="1"/>
</dbReference>
<dbReference type="SMART" id="SM00922">
    <property type="entry name" value="MR_MLE"/>
    <property type="match status" value="1"/>
</dbReference>
<keyword evidence="4" id="KW-0456">Lyase</keyword>
<dbReference type="InterPro" id="IPR036849">
    <property type="entry name" value="Enolase-like_C_sf"/>
</dbReference>
<proteinExistence type="predicted"/>
<dbReference type="PANTHER" id="PTHR48073:SF5">
    <property type="entry name" value="O-SUCCINYLBENZOATE SYNTHASE"/>
    <property type="match status" value="1"/>
</dbReference>
<feature type="domain" description="Mandelate racemase/muconate lactonizing enzyme C-terminal" evidence="7">
    <location>
        <begin position="143"/>
        <end position="234"/>
    </location>
</feature>
<dbReference type="GO" id="GO:0009234">
    <property type="term" value="P:menaquinone biosynthetic process"/>
    <property type="evidence" value="ECO:0007669"/>
    <property type="project" value="UniProtKB-UniRule"/>
</dbReference>
<dbReference type="RefSeq" id="WP_083346967.1">
    <property type="nucleotide sequence ID" value="NZ_LT629690.1"/>
</dbReference>
<evidence type="ECO:0000256" key="3">
    <source>
        <dbReference type="ARBA" id="ARBA00022842"/>
    </source>
</evidence>
<dbReference type="SFLD" id="SFLDG00180">
    <property type="entry name" value="muconate_cycloisomerase"/>
    <property type="match status" value="1"/>
</dbReference>
<keyword evidence="2" id="KW-0479">Metal-binding</keyword>
<reference evidence="8 9" key="1">
    <citation type="submission" date="2016-10" db="EMBL/GenBank/DDBJ databases">
        <authorList>
            <person name="de Groot N.N."/>
        </authorList>
    </citation>
    <scope>NUCLEOTIDE SEQUENCE [LARGE SCALE GENOMIC DNA]</scope>
    <source>
        <strain evidence="8 9">GAS232</strain>
    </source>
</reference>
<dbReference type="Gene3D" id="3.30.390.10">
    <property type="entry name" value="Enolase-like, N-terminal domain"/>
    <property type="match status" value="1"/>
</dbReference>
<dbReference type="Pfam" id="PF13378">
    <property type="entry name" value="MR_MLE_C"/>
    <property type="match status" value="1"/>
</dbReference>
<dbReference type="GO" id="GO:0016854">
    <property type="term" value="F:racemase and epimerase activity"/>
    <property type="evidence" value="ECO:0007669"/>
    <property type="project" value="UniProtKB-ARBA"/>
</dbReference>
<dbReference type="Gene3D" id="3.20.20.120">
    <property type="entry name" value="Enolase-like C-terminal domain"/>
    <property type="match status" value="1"/>
</dbReference>
<sequence length="369" mass="41153">MKIDAIVLREIKMPLVHPFRTSFGLTTDRRILLIELQSEGFTAWGECVAGEHPFFSDEMIDTAWFITEHELAPRLVGKDIAAGRDVPSLLLQVRGHRMAKAALENAVWDLEAQVKQISLAKLLGGTREKIACGVSIGMEMDIPKQLDRVAKEVAAGYQRIKLKCQPGYDSEMFAAVRERWPDILLSCDANSAYKLSDADHIASWDQYKLLMIEQPLWYDDFYFHAQLQKRIHTAICLDECIRNSRDAQAALELGSGRIINIKVGRVGGFTEAIAVHDVAQKHGVPVWCGGMLESGVGRVQNIALSSLPNFSLPGDVSASARYWTEDIIEPEVTVSREGEIVVPLAAGRGYEVRRDRVEALTVRQQRITA</sequence>
<protein>
    <recommendedName>
        <fullName evidence="5 6">o-succinylbenzoate synthase</fullName>
        <ecNumber evidence="5 6">4.2.1.113</ecNumber>
    </recommendedName>
</protein>
<dbReference type="EC" id="4.2.1.113" evidence="5 6"/>
<dbReference type="InterPro" id="IPR010197">
    <property type="entry name" value="OSBS/NAAAR"/>
</dbReference>
<accession>A0A1G7IJG9</accession>
<dbReference type="SUPFAM" id="SSF51604">
    <property type="entry name" value="Enolase C-terminal domain-like"/>
    <property type="match status" value="1"/>
</dbReference>
<evidence type="ECO:0000259" key="7">
    <source>
        <dbReference type="SMART" id="SM00922"/>
    </source>
</evidence>
<dbReference type="UniPathway" id="UPA00079"/>
<dbReference type="UniPathway" id="UPA01057">
    <property type="reaction ID" value="UER00165"/>
</dbReference>
<dbReference type="CDD" id="cd03317">
    <property type="entry name" value="NAAAR"/>
    <property type="match status" value="1"/>
</dbReference>
<dbReference type="AlphaFoldDB" id="A0A1G7IJG9"/>
<dbReference type="Proteomes" id="UP000182427">
    <property type="component" value="Chromosome I"/>
</dbReference>
<comment type="cofactor">
    <cofactor evidence="1">
        <name>a divalent metal cation</name>
        <dbReference type="ChEBI" id="CHEBI:60240"/>
    </cofactor>
</comment>
<organism evidence="8 9">
    <name type="scientific">Terriglobus roseus</name>
    <dbReference type="NCBI Taxonomy" id="392734"/>
    <lineage>
        <taxon>Bacteria</taxon>
        <taxon>Pseudomonadati</taxon>
        <taxon>Acidobacteriota</taxon>
        <taxon>Terriglobia</taxon>
        <taxon>Terriglobales</taxon>
        <taxon>Acidobacteriaceae</taxon>
        <taxon>Terriglobus</taxon>
    </lineage>
</organism>
<dbReference type="GO" id="GO:0046872">
    <property type="term" value="F:metal ion binding"/>
    <property type="evidence" value="ECO:0007669"/>
    <property type="project" value="UniProtKB-KW"/>
</dbReference>
<dbReference type="SFLD" id="SFLDS00001">
    <property type="entry name" value="Enolase"/>
    <property type="match status" value="1"/>
</dbReference>
<dbReference type="SUPFAM" id="SSF54826">
    <property type="entry name" value="Enolase N-terminal domain-like"/>
    <property type="match status" value="1"/>
</dbReference>
<dbReference type="SFLD" id="SFLDF00009">
    <property type="entry name" value="o-succinylbenzoate_synthase"/>
    <property type="match status" value="1"/>
</dbReference>
<evidence type="ECO:0000313" key="9">
    <source>
        <dbReference type="Proteomes" id="UP000182427"/>
    </source>
</evidence>
<evidence type="ECO:0000256" key="1">
    <source>
        <dbReference type="ARBA" id="ARBA00001968"/>
    </source>
</evidence>
<name>A0A1G7IJG9_9BACT</name>
<dbReference type="PANTHER" id="PTHR48073">
    <property type="entry name" value="O-SUCCINYLBENZOATE SYNTHASE-RELATED"/>
    <property type="match status" value="1"/>
</dbReference>
<evidence type="ECO:0000256" key="4">
    <source>
        <dbReference type="ARBA" id="ARBA00023239"/>
    </source>
</evidence>
<keyword evidence="3" id="KW-0460">Magnesium</keyword>
<dbReference type="InterPro" id="IPR013341">
    <property type="entry name" value="Mandelate_racemase_N_dom"/>
</dbReference>
<dbReference type="InterPro" id="IPR029017">
    <property type="entry name" value="Enolase-like_N"/>
</dbReference>
<dbReference type="EMBL" id="LT629690">
    <property type="protein sequence ID" value="SDF12674.1"/>
    <property type="molecule type" value="Genomic_DNA"/>
</dbReference>
<dbReference type="OrthoDB" id="9774531at2"/>
<evidence type="ECO:0000313" key="8">
    <source>
        <dbReference type="EMBL" id="SDF12674.1"/>
    </source>
</evidence>
<gene>
    <name evidence="8" type="ORF">SAMN05444167_1467</name>
</gene>
<dbReference type="GO" id="GO:0043748">
    <property type="term" value="F:O-succinylbenzoate synthase activity"/>
    <property type="evidence" value="ECO:0007669"/>
    <property type="project" value="UniProtKB-EC"/>
</dbReference>